<dbReference type="InterPro" id="IPR050248">
    <property type="entry name" value="Polysacc_deacetylase_ArnD"/>
</dbReference>
<protein>
    <submittedName>
        <fullName evidence="2">Polysaccharide deacetylase</fullName>
    </submittedName>
</protein>
<dbReference type="EMBL" id="CP002736">
    <property type="protein sequence ID" value="AEF95202.1"/>
    <property type="molecule type" value="Genomic_DNA"/>
</dbReference>
<dbReference type="STRING" id="868595.Desca_2367"/>
<dbReference type="SUPFAM" id="SSF88713">
    <property type="entry name" value="Glycoside hydrolase/deacetylase"/>
    <property type="match status" value="1"/>
</dbReference>
<dbReference type="InterPro" id="IPR054467">
    <property type="entry name" value="YkoP-like_dom"/>
</dbReference>
<dbReference type="PANTHER" id="PTHR10587:SF137">
    <property type="entry name" value="4-DEOXY-4-FORMAMIDO-L-ARABINOSE-PHOSPHOUNDECAPRENOL DEFORMYLASE ARND-RELATED"/>
    <property type="match status" value="1"/>
</dbReference>
<dbReference type="HOGENOM" id="CLU_046845_0_0_9"/>
<evidence type="ECO:0000313" key="3">
    <source>
        <dbReference type="Proteomes" id="UP000009226"/>
    </source>
</evidence>
<sequence>MSLTIYKLLGLAFLLYALVPTILGRILHWGVFWHGDKTCGKVAITFDDGPDPEYTPKLLGILRQYNAKASFFMVGQQAAKYPQLVKQIMADGHTLGTHGYSHRLAWLQGPVCSLREIKKGNQVIQQITGKSPQFFRPSWGVFNLTTLIYFWLTGHKVVLWSFMSHDWSPHTTQTTVMNIVQRKIRSGSVVVFHDRCTRPGADEKGPAKMLEALPKILDHLQQRNLQPVTVDELFTFNRIGLVKRLLRRLWRVWEFGFEKLAGLEPVGGNNLFRLAVRKHRGSVIQLPDGTLLKPGDQIGELHFNNDRLQKINTTARSIEQVGVKLLKEAKNSLPLLAKVVAQDPSYQGVKAFVGITMIYRGSTKLGFSVYDLSPFTRPIVAWYQMWLLFLLHPGGLAHLRRQWDKLVPKKIIISRQELLARYLDGIG</sequence>
<evidence type="ECO:0000259" key="1">
    <source>
        <dbReference type="PROSITE" id="PS51677"/>
    </source>
</evidence>
<gene>
    <name evidence="2" type="ordered locus">Desca_2367</name>
</gene>
<dbReference type="Gene3D" id="3.20.20.370">
    <property type="entry name" value="Glycoside hydrolase/deacetylase"/>
    <property type="match status" value="1"/>
</dbReference>
<dbReference type="CDD" id="cd10959">
    <property type="entry name" value="CE4_NodB_like_3"/>
    <property type="match status" value="1"/>
</dbReference>
<dbReference type="PROSITE" id="PS51677">
    <property type="entry name" value="NODB"/>
    <property type="match status" value="1"/>
</dbReference>
<dbReference type="GO" id="GO:0005975">
    <property type="term" value="P:carbohydrate metabolic process"/>
    <property type="evidence" value="ECO:0007669"/>
    <property type="project" value="InterPro"/>
</dbReference>
<dbReference type="Pfam" id="PF22790">
    <property type="entry name" value="YkoP"/>
    <property type="match status" value="1"/>
</dbReference>
<dbReference type="AlphaFoldDB" id="F6B3P3"/>
<evidence type="ECO:0000313" key="2">
    <source>
        <dbReference type="EMBL" id="AEF95202.1"/>
    </source>
</evidence>
<dbReference type="GO" id="GO:0016810">
    <property type="term" value="F:hydrolase activity, acting on carbon-nitrogen (but not peptide) bonds"/>
    <property type="evidence" value="ECO:0007669"/>
    <property type="project" value="InterPro"/>
</dbReference>
<dbReference type="Proteomes" id="UP000009226">
    <property type="component" value="Chromosome"/>
</dbReference>
<dbReference type="InterPro" id="IPR011330">
    <property type="entry name" value="Glyco_hydro/deAcase_b/a-brl"/>
</dbReference>
<organism evidence="2 3">
    <name type="scientific">Desulfotomaculum nigrificans (strain DSM 14880 / VKM B-2319 / CO-1-SRB)</name>
    <name type="common">Desulfotomaculum carboxydivorans</name>
    <dbReference type="NCBI Taxonomy" id="868595"/>
    <lineage>
        <taxon>Bacteria</taxon>
        <taxon>Bacillati</taxon>
        <taxon>Bacillota</taxon>
        <taxon>Clostridia</taxon>
        <taxon>Eubacteriales</taxon>
        <taxon>Desulfotomaculaceae</taxon>
        <taxon>Desulfotomaculum</taxon>
    </lineage>
</organism>
<dbReference type="PANTHER" id="PTHR10587">
    <property type="entry name" value="GLYCOSYL TRANSFERASE-RELATED"/>
    <property type="match status" value="1"/>
</dbReference>
<dbReference type="RefSeq" id="WP_013810704.1">
    <property type="nucleotide sequence ID" value="NC_015565.1"/>
</dbReference>
<accession>F6B3P3</accession>
<dbReference type="KEGG" id="dca:Desca_2367"/>
<dbReference type="Pfam" id="PF01522">
    <property type="entry name" value="Polysacc_deac_1"/>
    <property type="match status" value="1"/>
</dbReference>
<feature type="domain" description="NodB homology" evidence="1">
    <location>
        <begin position="40"/>
        <end position="228"/>
    </location>
</feature>
<keyword evidence="3" id="KW-1185">Reference proteome</keyword>
<dbReference type="eggNOG" id="COG0726">
    <property type="taxonomic scope" value="Bacteria"/>
</dbReference>
<reference evidence="2" key="1">
    <citation type="submission" date="2011-05" db="EMBL/GenBank/DDBJ databases">
        <title>Complete sequence of Desulfotomaculum carboxydivorans CO-1-SRB.</title>
        <authorList>
            <consortium name="US DOE Joint Genome Institute"/>
            <person name="Lucas S."/>
            <person name="Han J."/>
            <person name="Lapidus A."/>
            <person name="Cheng J.-F."/>
            <person name="Goodwin L."/>
            <person name="Pitluck S."/>
            <person name="Peters L."/>
            <person name="Mikhailova N."/>
            <person name="Lu M."/>
            <person name="Han C."/>
            <person name="Tapia R."/>
            <person name="Land M."/>
            <person name="Hauser L."/>
            <person name="Kyrpides N."/>
            <person name="Ivanova N."/>
            <person name="Pagani I."/>
            <person name="Stams A."/>
            <person name="Plugge C."/>
            <person name="Muyzer G."/>
            <person name="Kuever J."/>
            <person name="Parshina S."/>
            <person name="Ivanova A."/>
            <person name="Nazina T."/>
            <person name="Woyke T."/>
        </authorList>
    </citation>
    <scope>NUCLEOTIDE SEQUENCE [LARGE SCALE GENOMIC DNA]</scope>
    <source>
        <strain evidence="2">CO-1-SRB</strain>
    </source>
</reference>
<proteinExistence type="predicted"/>
<name>F6B3P3_DESCC</name>
<dbReference type="InterPro" id="IPR002509">
    <property type="entry name" value="NODB_dom"/>
</dbReference>